<dbReference type="Pfam" id="PF01171">
    <property type="entry name" value="ATP_bind_3"/>
    <property type="match status" value="1"/>
</dbReference>
<dbReference type="InterPro" id="IPR020825">
    <property type="entry name" value="Phe-tRNA_synthase-like_B3/B4"/>
</dbReference>
<evidence type="ECO:0000256" key="7">
    <source>
        <dbReference type="ARBA" id="ARBA00048539"/>
    </source>
</evidence>
<keyword evidence="4 8" id="KW-0819">tRNA processing</keyword>
<dbReference type="SUPFAM" id="SSF52402">
    <property type="entry name" value="Adenine nucleotide alpha hydrolases-like"/>
    <property type="match status" value="1"/>
</dbReference>
<comment type="catalytic activity">
    <reaction evidence="7 8">
        <text>cytidine(34) in tRNA(Ile2) + L-lysine + ATP = lysidine(34) in tRNA(Ile2) + AMP + diphosphate + H(+)</text>
        <dbReference type="Rhea" id="RHEA:43744"/>
        <dbReference type="Rhea" id="RHEA-COMP:10625"/>
        <dbReference type="Rhea" id="RHEA-COMP:10670"/>
        <dbReference type="ChEBI" id="CHEBI:15378"/>
        <dbReference type="ChEBI" id="CHEBI:30616"/>
        <dbReference type="ChEBI" id="CHEBI:32551"/>
        <dbReference type="ChEBI" id="CHEBI:33019"/>
        <dbReference type="ChEBI" id="CHEBI:82748"/>
        <dbReference type="ChEBI" id="CHEBI:83665"/>
        <dbReference type="ChEBI" id="CHEBI:456215"/>
        <dbReference type="EC" id="6.3.4.19"/>
    </reaction>
</comment>
<keyword evidence="2 8" id="KW-0963">Cytoplasm</keyword>
<dbReference type="InterPro" id="IPR012094">
    <property type="entry name" value="tRNA_Ile_lys_synt"/>
</dbReference>
<dbReference type="GO" id="GO:0005524">
    <property type="term" value="F:ATP binding"/>
    <property type="evidence" value="ECO:0007669"/>
    <property type="project" value="UniProtKB-UniRule"/>
</dbReference>
<feature type="binding site" evidence="8">
    <location>
        <begin position="29"/>
        <end position="34"/>
    </location>
    <ligand>
        <name>ATP</name>
        <dbReference type="ChEBI" id="CHEBI:30616"/>
    </ligand>
</feature>
<dbReference type="Proteomes" id="UP000007969">
    <property type="component" value="Chromosome"/>
</dbReference>
<comment type="subcellular location">
    <subcellularLocation>
        <location evidence="1 8">Cytoplasm</location>
    </subcellularLocation>
</comment>
<protein>
    <recommendedName>
        <fullName evidence="8">tRNA(Ile)-lysidine synthase</fullName>
        <ecNumber evidence="8">6.3.4.19</ecNumber>
    </recommendedName>
    <alternativeName>
        <fullName evidence="8">tRNA(Ile)-2-lysyl-cytidine synthase</fullName>
    </alternativeName>
    <alternativeName>
        <fullName evidence="8">tRNA(Ile)-lysidine synthetase</fullName>
    </alternativeName>
</protein>
<name>B9DY65_CLOK1</name>
<keyword evidence="5 8" id="KW-0547">Nucleotide-binding</keyword>
<evidence type="ECO:0000256" key="8">
    <source>
        <dbReference type="HAMAP-Rule" id="MF_01161"/>
    </source>
</evidence>
<dbReference type="GO" id="GO:0006400">
    <property type="term" value="P:tRNA modification"/>
    <property type="evidence" value="ECO:0007669"/>
    <property type="project" value="UniProtKB-UniRule"/>
</dbReference>
<dbReference type="NCBIfam" id="TIGR02433">
    <property type="entry name" value="lysidine_TilS_C"/>
    <property type="match status" value="1"/>
</dbReference>
<keyword evidence="6 8" id="KW-0067">ATP-binding</keyword>
<comment type="similarity">
    <text evidence="8">Belongs to the tRNA(Ile)-lysidine synthase family.</text>
</comment>
<sequence>MWLLIENVLSTIEENKMFNRGDKVIVAVSGGPDSICLLHMLYVLQNRLDITLYAAHVNHCLRGEEGDKDEEYVKKFCESLSVEFKSLKTDVNYIAKEKRISCESAGREVRYKFFEELKKKLKAEKIAIAHNANDQAETVLMRIMRGAGLQGLTGINPVRDNVFVRPLIRITRDEIEKYCDNNNLHPRIDKTNLETIYSRNKIRLELIPYIQNNFNRDIVAVLNRLSDIIKIDNDYLNYISREKFKKYCEIKAQKVIIFKEAFLEDKAVLVRIIRMSLEVVEGNLKDIEKIHIFSIINVQKCSTGKEIMLPHNLLALNDYGNIIIKKYIKECMKNCEVQYVLQMGFNNITDIKSKIYIDLIELKEYAYYKKDRFIQYFDYDKIKGSIILRNRRKGDRFIPLGMIGNKKLKSLFIDLKISKDKRDKIPLICFGDNIGWIVGYRISELFKVDKNTKNILAIKFESEEL</sequence>
<dbReference type="PANTHER" id="PTHR43033:SF1">
    <property type="entry name" value="TRNA(ILE)-LYSIDINE SYNTHASE-RELATED"/>
    <property type="match status" value="1"/>
</dbReference>
<comment type="domain">
    <text evidence="8">The N-terminal region contains the highly conserved SGGXDS motif, predicted to be a P-loop motif involved in ATP binding.</text>
</comment>
<dbReference type="CDD" id="cd01992">
    <property type="entry name" value="TilS_N"/>
    <property type="match status" value="1"/>
</dbReference>
<comment type="function">
    <text evidence="8">Ligates lysine onto the cytidine present at position 34 of the AUA codon-specific tRNA(Ile) that contains the anticodon CAU, in an ATP-dependent manner. Cytidine is converted to lysidine, thus changing the amino acid specificity of the tRNA from methionine to isoleucine.</text>
</comment>
<dbReference type="Gene3D" id="3.40.50.620">
    <property type="entry name" value="HUPs"/>
    <property type="match status" value="1"/>
</dbReference>
<dbReference type="KEGG" id="ckr:CKR_0139"/>
<evidence type="ECO:0000313" key="10">
    <source>
        <dbReference type="EMBL" id="BAH05190.1"/>
    </source>
</evidence>
<keyword evidence="3 8" id="KW-0436">Ligase</keyword>
<dbReference type="InterPro" id="IPR014729">
    <property type="entry name" value="Rossmann-like_a/b/a_fold"/>
</dbReference>
<dbReference type="Pfam" id="PF11734">
    <property type="entry name" value="TilS_C"/>
    <property type="match status" value="1"/>
</dbReference>
<dbReference type="GO" id="GO:0005737">
    <property type="term" value="C:cytoplasm"/>
    <property type="evidence" value="ECO:0007669"/>
    <property type="project" value="UniProtKB-SubCell"/>
</dbReference>
<evidence type="ECO:0000256" key="1">
    <source>
        <dbReference type="ARBA" id="ARBA00004496"/>
    </source>
</evidence>
<dbReference type="InterPro" id="IPR012795">
    <property type="entry name" value="tRNA_Ile_lys_synt_N"/>
</dbReference>
<dbReference type="HOGENOM" id="CLU_018869_0_1_9"/>
<dbReference type="InterPro" id="IPR012796">
    <property type="entry name" value="Lysidine-tRNA-synth_C"/>
</dbReference>
<proteinExistence type="inferred from homology"/>
<dbReference type="AlphaFoldDB" id="B9DY65"/>
<dbReference type="HAMAP" id="MF_01161">
    <property type="entry name" value="tRNA_Ile_lys_synt"/>
    <property type="match status" value="1"/>
</dbReference>
<dbReference type="EC" id="6.3.4.19" evidence="8"/>
<gene>
    <name evidence="8" type="primary">tilS</name>
    <name evidence="10" type="ordered locus">CKR_0139</name>
</gene>
<evidence type="ECO:0000256" key="2">
    <source>
        <dbReference type="ARBA" id="ARBA00022490"/>
    </source>
</evidence>
<dbReference type="SMART" id="SM00977">
    <property type="entry name" value="TilS_C"/>
    <property type="match status" value="1"/>
</dbReference>
<dbReference type="Gene3D" id="3.50.40.10">
    <property type="entry name" value="Phenylalanyl-trna Synthetase, Chain B, domain 3"/>
    <property type="match status" value="1"/>
</dbReference>
<feature type="domain" description="Lysidine-tRNA(Ile) synthetase C-terminal" evidence="9">
    <location>
        <begin position="386"/>
        <end position="458"/>
    </location>
</feature>
<organism evidence="10 11">
    <name type="scientific">Clostridium kluyveri (strain NBRC 12016)</name>
    <dbReference type="NCBI Taxonomy" id="583346"/>
    <lineage>
        <taxon>Bacteria</taxon>
        <taxon>Bacillati</taxon>
        <taxon>Bacillota</taxon>
        <taxon>Clostridia</taxon>
        <taxon>Eubacteriales</taxon>
        <taxon>Clostridiaceae</taxon>
        <taxon>Clostridium</taxon>
    </lineage>
</organism>
<dbReference type="PANTHER" id="PTHR43033">
    <property type="entry name" value="TRNA(ILE)-LYSIDINE SYNTHASE-RELATED"/>
    <property type="match status" value="1"/>
</dbReference>
<dbReference type="InterPro" id="IPR011063">
    <property type="entry name" value="TilS/TtcA_N"/>
</dbReference>
<evidence type="ECO:0000313" key="11">
    <source>
        <dbReference type="Proteomes" id="UP000007969"/>
    </source>
</evidence>
<evidence type="ECO:0000256" key="6">
    <source>
        <dbReference type="ARBA" id="ARBA00022840"/>
    </source>
</evidence>
<dbReference type="EMBL" id="AP009049">
    <property type="protein sequence ID" value="BAH05190.1"/>
    <property type="molecule type" value="Genomic_DNA"/>
</dbReference>
<dbReference type="GO" id="GO:0032267">
    <property type="term" value="F:tRNA(Ile)-lysidine synthase activity"/>
    <property type="evidence" value="ECO:0007669"/>
    <property type="project" value="UniProtKB-EC"/>
</dbReference>
<evidence type="ECO:0000259" key="9">
    <source>
        <dbReference type="SMART" id="SM00977"/>
    </source>
</evidence>
<accession>B9DY65</accession>
<dbReference type="SUPFAM" id="SSF82829">
    <property type="entry name" value="MesJ substrate recognition domain-like"/>
    <property type="match status" value="1"/>
</dbReference>
<reference evidence="11" key="1">
    <citation type="submission" date="2005-09" db="EMBL/GenBank/DDBJ databases">
        <title>Complete genome sequence of Clostridium kluyveri and comparative genomics of Clostridia species.</title>
        <authorList>
            <person name="Inui M."/>
            <person name="Nonaka H."/>
            <person name="Shinoda Y."/>
            <person name="Ikenaga Y."/>
            <person name="Abe M."/>
            <person name="Naito K."/>
            <person name="Vertes A.A."/>
            <person name="Yukawa H."/>
        </authorList>
    </citation>
    <scope>NUCLEOTIDE SEQUENCE [LARGE SCALE GENOMIC DNA]</scope>
    <source>
        <strain evidence="11">NBRC 12016</strain>
    </source>
</reference>
<evidence type="ECO:0000256" key="3">
    <source>
        <dbReference type="ARBA" id="ARBA00022598"/>
    </source>
</evidence>
<evidence type="ECO:0000256" key="5">
    <source>
        <dbReference type="ARBA" id="ARBA00022741"/>
    </source>
</evidence>
<dbReference type="NCBIfam" id="TIGR02432">
    <property type="entry name" value="lysidine_TilS_N"/>
    <property type="match status" value="1"/>
</dbReference>
<evidence type="ECO:0000256" key="4">
    <source>
        <dbReference type="ARBA" id="ARBA00022694"/>
    </source>
</evidence>
<dbReference type="SUPFAM" id="SSF56037">
    <property type="entry name" value="PheT/TilS domain"/>
    <property type="match status" value="1"/>
</dbReference>